<evidence type="ECO:0000313" key="3">
    <source>
        <dbReference type="Proteomes" id="UP000824120"/>
    </source>
</evidence>
<dbReference type="Proteomes" id="UP000824120">
    <property type="component" value="Chromosome 3"/>
</dbReference>
<accession>A0A9J5ZR54</accession>
<sequence>MSIESWCTPEYYTWFMVGGILARPRFKGILGFTNTQRSNQIGTKLLNPMHITTTMYQQVTPRSIDHLIHTVDDEPNEEMEEGPKEDPREPTEEMEEDPEEYSKHDPNLYDPRDGGVMHIEDEHVPTAEDAHLKYGFIGNGKLTNPQSINRGLTIIWETMMMPQPGRRSSFFFEFPHKLFKVSCGLSLLYALWPPRYFHFFDF</sequence>
<dbReference type="OrthoDB" id="1306408at2759"/>
<feature type="region of interest" description="Disordered" evidence="1">
    <location>
        <begin position="71"/>
        <end position="109"/>
    </location>
</feature>
<protein>
    <submittedName>
        <fullName evidence="2">Uncharacterized protein</fullName>
    </submittedName>
</protein>
<comment type="caution">
    <text evidence="2">The sequence shown here is derived from an EMBL/GenBank/DDBJ whole genome shotgun (WGS) entry which is preliminary data.</text>
</comment>
<proteinExistence type="predicted"/>
<evidence type="ECO:0000256" key="1">
    <source>
        <dbReference type="SAM" id="MobiDB-lite"/>
    </source>
</evidence>
<dbReference type="AlphaFoldDB" id="A0A9J5ZR54"/>
<feature type="compositionally biased region" description="Basic and acidic residues" evidence="1">
    <location>
        <begin position="81"/>
        <end position="91"/>
    </location>
</feature>
<reference evidence="2 3" key="1">
    <citation type="submission" date="2020-09" db="EMBL/GenBank/DDBJ databases">
        <title>De no assembly of potato wild relative species, Solanum commersonii.</title>
        <authorList>
            <person name="Cho K."/>
        </authorList>
    </citation>
    <scope>NUCLEOTIDE SEQUENCE [LARGE SCALE GENOMIC DNA]</scope>
    <source>
        <strain evidence="2">LZ3.2</strain>
        <tissue evidence="2">Leaf</tissue>
    </source>
</reference>
<feature type="compositionally biased region" description="Basic and acidic residues" evidence="1">
    <location>
        <begin position="100"/>
        <end position="109"/>
    </location>
</feature>
<keyword evidence="3" id="KW-1185">Reference proteome</keyword>
<gene>
    <name evidence="2" type="ORF">H5410_014533</name>
</gene>
<organism evidence="2 3">
    <name type="scientific">Solanum commersonii</name>
    <name type="common">Commerson's wild potato</name>
    <name type="synonym">Commerson's nightshade</name>
    <dbReference type="NCBI Taxonomy" id="4109"/>
    <lineage>
        <taxon>Eukaryota</taxon>
        <taxon>Viridiplantae</taxon>
        <taxon>Streptophyta</taxon>
        <taxon>Embryophyta</taxon>
        <taxon>Tracheophyta</taxon>
        <taxon>Spermatophyta</taxon>
        <taxon>Magnoliopsida</taxon>
        <taxon>eudicotyledons</taxon>
        <taxon>Gunneridae</taxon>
        <taxon>Pentapetalae</taxon>
        <taxon>asterids</taxon>
        <taxon>lamiids</taxon>
        <taxon>Solanales</taxon>
        <taxon>Solanaceae</taxon>
        <taxon>Solanoideae</taxon>
        <taxon>Solaneae</taxon>
        <taxon>Solanum</taxon>
    </lineage>
</organism>
<evidence type="ECO:0000313" key="2">
    <source>
        <dbReference type="EMBL" id="KAG5614709.1"/>
    </source>
</evidence>
<dbReference type="EMBL" id="JACXVP010000003">
    <property type="protein sequence ID" value="KAG5614709.1"/>
    <property type="molecule type" value="Genomic_DNA"/>
</dbReference>
<name>A0A9J5ZR54_SOLCO</name>